<protein>
    <recommendedName>
        <fullName evidence="2">Carboxypeptidase</fullName>
    </recommendedName>
</protein>
<gene>
    <name evidence="1" type="ORF">POBO1169_LOCUS9483</name>
</gene>
<dbReference type="GO" id="GO:0006508">
    <property type="term" value="P:proteolysis"/>
    <property type="evidence" value="ECO:0007669"/>
    <property type="project" value="InterPro"/>
</dbReference>
<sequence length="424" mass="47781">MDSAVIRDAGRNYRKTNALTKDIAERSAELSSKGYQAWVKARQESDFALFAPMLEQWVDLLKEKCHLIDASRPVYDVCLDDYERGLTAPRLDKVFSEVKEGLLPLLHDIRERGTAPDKSWLAGEYDVKLQAQMCEEIAKDLGFSTERGRLDVSVHPFTGGAHPNDVRMTTRFDPACLTEGLTGAVHETGHALYEQGRNLEYDGLPVNEALSMGIHESQSLLWERMVCLQPAFSKYLLPRMRSLFPDDIPASATAQQLYEALNVVRTPSLIRVESDEVTYPMHIILRYEIERALMEGRVEIKDLPEVWNEKMQSYLGCTPQTAAEGVLQDVHWSVGAIGYFPTYSLGAMYACQIYEAANKELALDEQIAQGSFGSLKEWLNAKVHTTGSLYPSGDLLMEQVTGAPLNPSIFLKYLNDKYRPLYKL</sequence>
<accession>A0A7S0WIZ3</accession>
<dbReference type="AlphaFoldDB" id="A0A7S0WIZ3"/>
<dbReference type="PROSITE" id="PS52034">
    <property type="entry name" value="PEPTIDASE_M32"/>
    <property type="match status" value="1"/>
</dbReference>
<dbReference type="CDD" id="cd06460">
    <property type="entry name" value="M32_Taq"/>
    <property type="match status" value="1"/>
</dbReference>
<dbReference type="GO" id="GO:0004181">
    <property type="term" value="F:metallocarboxypeptidase activity"/>
    <property type="evidence" value="ECO:0007669"/>
    <property type="project" value="InterPro"/>
</dbReference>
<dbReference type="Pfam" id="PF02074">
    <property type="entry name" value="Peptidase_M32"/>
    <property type="match status" value="1"/>
</dbReference>
<name>A0A7S0WIZ3_9CHLO</name>
<proteinExistence type="predicted"/>
<dbReference type="PANTHER" id="PTHR34217:SF1">
    <property type="entry name" value="CARBOXYPEPTIDASE 1"/>
    <property type="match status" value="1"/>
</dbReference>
<reference evidence="1" key="1">
    <citation type="submission" date="2021-01" db="EMBL/GenBank/DDBJ databases">
        <authorList>
            <person name="Corre E."/>
            <person name="Pelletier E."/>
            <person name="Niang G."/>
            <person name="Scheremetjew M."/>
            <person name="Finn R."/>
            <person name="Kale V."/>
            <person name="Holt S."/>
            <person name="Cochrane G."/>
            <person name="Meng A."/>
            <person name="Brown T."/>
            <person name="Cohen L."/>
        </authorList>
    </citation>
    <scope>NUCLEOTIDE SEQUENCE</scope>
    <source>
        <strain evidence="1">CCMP722</strain>
    </source>
</reference>
<dbReference type="SUPFAM" id="SSF55486">
    <property type="entry name" value="Metalloproteases ('zincins'), catalytic domain"/>
    <property type="match status" value="1"/>
</dbReference>
<dbReference type="PRINTS" id="PR00998">
    <property type="entry name" value="CRBOXYPTASET"/>
</dbReference>
<dbReference type="Gene3D" id="1.10.1370.30">
    <property type="match status" value="1"/>
</dbReference>
<evidence type="ECO:0008006" key="2">
    <source>
        <dbReference type="Google" id="ProtNLM"/>
    </source>
</evidence>
<evidence type="ECO:0000313" key="1">
    <source>
        <dbReference type="EMBL" id="CAD8668346.1"/>
    </source>
</evidence>
<organism evidence="1">
    <name type="scientific">Pyramimonas obovata</name>
    <dbReference type="NCBI Taxonomy" id="1411642"/>
    <lineage>
        <taxon>Eukaryota</taxon>
        <taxon>Viridiplantae</taxon>
        <taxon>Chlorophyta</taxon>
        <taxon>Pyramimonadophyceae</taxon>
        <taxon>Pyramimonadales</taxon>
        <taxon>Pyramimonadaceae</taxon>
        <taxon>Pyramimonas</taxon>
        <taxon>Pyramimonas incertae sedis</taxon>
    </lineage>
</organism>
<dbReference type="PANTHER" id="PTHR34217">
    <property type="entry name" value="METAL-DEPENDENT CARBOXYPEPTIDASE"/>
    <property type="match status" value="1"/>
</dbReference>
<dbReference type="InterPro" id="IPR001333">
    <property type="entry name" value="Peptidase_M32_Taq"/>
</dbReference>
<dbReference type="EMBL" id="HBFA01018557">
    <property type="protein sequence ID" value="CAD8668346.1"/>
    <property type="molecule type" value="Transcribed_RNA"/>
</dbReference>